<dbReference type="KEGG" id="lfa:LFA_0488"/>
<dbReference type="AlphaFoldDB" id="A0A098G1T9"/>
<accession>A0A098G1T9</accession>
<dbReference type="Proteomes" id="UP000032430">
    <property type="component" value="Chromosome I"/>
</dbReference>
<sequence length="81" mass="9634">MNCEQFQMWVKGYLDLSSETSLSIKQIKIIYHHALLVKVINKINDSQMDDIICFLNELKKEKGNILRKRLDFCTQLNFNNR</sequence>
<gene>
    <name evidence="1" type="ORF">LFA_0488</name>
</gene>
<evidence type="ECO:0000313" key="2">
    <source>
        <dbReference type="Proteomes" id="UP000032430"/>
    </source>
</evidence>
<dbReference type="STRING" id="1212491.LFA_0488"/>
<keyword evidence="2" id="KW-1185">Reference proteome</keyword>
<reference evidence="2" key="1">
    <citation type="submission" date="2014-09" db="EMBL/GenBank/DDBJ databases">
        <authorList>
            <person name="Gomez-Valero L."/>
        </authorList>
    </citation>
    <scope>NUCLEOTIDE SEQUENCE [LARGE SCALE GENOMIC DNA]</scope>
    <source>
        <strain evidence="2">ATCC700992</strain>
    </source>
</reference>
<evidence type="ECO:0000313" key="1">
    <source>
        <dbReference type="EMBL" id="CEG55946.1"/>
    </source>
</evidence>
<dbReference type="EMBL" id="LN614827">
    <property type="protein sequence ID" value="CEG55946.1"/>
    <property type="molecule type" value="Genomic_DNA"/>
</dbReference>
<name>A0A098G1T9_9GAMM</name>
<protein>
    <submittedName>
        <fullName evidence="1">Uncharacterized protein</fullName>
    </submittedName>
</protein>
<dbReference type="HOGENOM" id="CLU_2569588_0_0_6"/>
<proteinExistence type="predicted"/>
<organism evidence="1 2">
    <name type="scientific">Legionella fallonii LLAP-10</name>
    <dbReference type="NCBI Taxonomy" id="1212491"/>
    <lineage>
        <taxon>Bacteria</taxon>
        <taxon>Pseudomonadati</taxon>
        <taxon>Pseudomonadota</taxon>
        <taxon>Gammaproteobacteria</taxon>
        <taxon>Legionellales</taxon>
        <taxon>Legionellaceae</taxon>
        <taxon>Legionella</taxon>
    </lineage>
</organism>